<accession>A0A0G0E334</accession>
<evidence type="ECO:0000313" key="2">
    <source>
        <dbReference type="Proteomes" id="UP000034581"/>
    </source>
</evidence>
<dbReference type="AlphaFoldDB" id="A0A0G0E334"/>
<dbReference type="STRING" id="1618350.UR67_C0004G0047"/>
<organism evidence="1 2">
    <name type="scientific">candidate division CPR3 bacterium GW2011_GWF2_35_18</name>
    <dbReference type="NCBI Taxonomy" id="1618350"/>
    <lineage>
        <taxon>Bacteria</taxon>
        <taxon>Bacteria division CPR3</taxon>
    </lineage>
</organism>
<dbReference type="Pfam" id="PF06185">
    <property type="entry name" value="YecM"/>
    <property type="match status" value="1"/>
</dbReference>
<dbReference type="EMBL" id="LBQB01000004">
    <property type="protein sequence ID" value="KKP69650.1"/>
    <property type="molecule type" value="Genomic_DNA"/>
</dbReference>
<dbReference type="InterPro" id="IPR010393">
    <property type="entry name" value="DUF991_YecM-like"/>
</dbReference>
<dbReference type="Proteomes" id="UP000034581">
    <property type="component" value="Unassembled WGS sequence"/>
</dbReference>
<keyword evidence="1" id="KW-0560">Oxidoreductase</keyword>
<dbReference type="GO" id="GO:0051213">
    <property type="term" value="F:dioxygenase activity"/>
    <property type="evidence" value="ECO:0007669"/>
    <property type="project" value="UniProtKB-KW"/>
</dbReference>
<dbReference type="PANTHER" id="PTHR37519">
    <property type="match status" value="1"/>
</dbReference>
<protein>
    <submittedName>
        <fullName evidence="1">Dihydroxybiphenyl dioxygenase domain-containing protein</fullName>
    </submittedName>
</protein>
<reference evidence="1 2" key="1">
    <citation type="journal article" date="2015" name="Nature">
        <title>rRNA introns, odd ribosomes, and small enigmatic genomes across a large radiation of phyla.</title>
        <authorList>
            <person name="Brown C.T."/>
            <person name="Hug L.A."/>
            <person name="Thomas B.C."/>
            <person name="Sharon I."/>
            <person name="Castelle C.J."/>
            <person name="Singh A."/>
            <person name="Wilkins M.J."/>
            <person name="Williams K.H."/>
            <person name="Banfield J.F."/>
        </authorList>
    </citation>
    <scope>NUCLEOTIDE SEQUENCE [LARGE SCALE GENOMIC DNA]</scope>
</reference>
<name>A0A0G0E334_UNCC3</name>
<comment type="caution">
    <text evidence="1">The sequence shown here is derived from an EMBL/GenBank/DDBJ whole genome shotgun (WGS) entry which is preliminary data.</text>
</comment>
<dbReference type="Gene3D" id="3.10.180.10">
    <property type="entry name" value="2,3-Dihydroxybiphenyl 1,2-Dioxygenase, domain 1"/>
    <property type="match status" value="1"/>
</dbReference>
<sequence length="160" mass="18500">MILDHYEQFLDLVFQKLSELKIDVSNYELDHLGYQASSDADYDKLKPEFLSLGESLSEEIVGGRRVGIVAFKKPLVYKNYIISAIELVAPKKDQICPSALEHIEFVLPKGFTNFMQKYPEINFDTAALNQPMFPMLKLKLDKYIQVKFHLKNVIQIVKEK</sequence>
<gene>
    <name evidence="1" type="ORF">UR67_C0004G0047</name>
</gene>
<dbReference type="SUPFAM" id="SSF54593">
    <property type="entry name" value="Glyoxalase/Bleomycin resistance protein/Dihydroxybiphenyl dioxygenase"/>
    <property type="match status" value="1"/>
</dbReference>
<keyword evidence="1" id="KW-0223">Dioxygenase</keyword>
<proteinExistence type="predicted"/>
<dbReference type="PANTHER" id="PTHR37519:SF1">
    <property type="entry name" value="DIHYDROXYBIPHENYL DIOXYGENASE DOMAIN-CONTAINING PROTEIN"/>
    <property type="match status" value="1"/>
</dbReference>
<dbReference type="InterPro" id="IPR029068">
    <property type="entry name" value="Glyas_Bleomycin-R_OHBP_Dase"/>
</dbReference>
<evidence type="ECO:0000313" key="1">
    <source>
        <dbReference type="EMBL" id="KKP69650.1"/>
    </source>
</evidence>